<gene>
    <name evidence="2" type="ORF">NCAST_13_01800</name>
</gene>
<dbReference type="Pfam" id="PF13560">
    <property type="entry name" value="HTH_31"/>
    <property type="match status" value="1"/>
</dbReference>
<dbReference type="PANTHER" id="PTHR35010">
    <property type="entry name" value="BLL4672 PROTEIN-RELATED"/>
    <property type="match status" value="1"/>
</dbReference>
<organism evidence="2 3">
    <name type="scientific">Nocardia asteroides NBRC 15531</name>
    <dbReference type="NCBI Taxonomy" id="1110697"/>
    <lineage>
        <taxon>Bacteria</taxon>
        <taxon>Bacillati</taxon>
        <taxon>Actinomycetota</taxon>
        <taxon>Actinomycetes</taxon>
        <taxon>Mycobacteriales</taxon>
        <taxon>Nocardiaceae</taxon>
        <taxon>Nocardia</taxon>
    </lineage>
</organism>
<dbReference type="Gene3D" id="3.30.450.180">
    <property type="match status" value="1"/>
</dbReference>
<dbReference type="Gene3D" id="1.10.260.40">
    <property type="entry name" value="lambda repressor-like DNA-binding domains"/>
    <property type="match status" value="1"/>
</dbReference>
<dbReference type="InterPro" id="IPR041413">
    <property type="entry name" value="MLTR_LBD"/>
</dbReference>
<evidence type="ECO:0000259" key="1">
    <source>
        <dbReference type="PROSITE" id="PS50943"/>
    </source>
</evidence>
<dbReference type="STRING" id="1824.SAMN05444423_103535"/>
<dbReference type="PANTHER" id="PTHR35010:SF4">
    <property type="entry name" value="BLL5781 PROTEIN"/>
    <property type="match status" value="1"/>
</dbReference>
<comment type="caution">
    <text evidence="2">The sequence shown here is derived from an EMBL/GenBank/DDBJ whole genome shotgun (WGS) entry which is preliminary data.</text>
</comment>
<feature type="domain" description="HTH cro/C1-type" evidence="1">
    <location>
        <begin position="18"/>
        <end position="72"/>
    </location>
</feature>
<sequence>MWAQTRGMTHDRPVGELLREWRRRRQVSQLDLAIQAEVSARHISFVETGRAVPSIAMVLHLADVLEVPPRERNRLLVAAGHAPVLRESPMDESDSVRARETVQQVLLAHEPYPALAVDRHWNLVLANSAVAMFLEGAAAELLRPPINMMRVGLRPDGLAPRLRNLDQVRSYLLSRLAHQAARSGDLFLHELYEELVVFGPEPGPPDPSEAALRILLDYQGTELCLVNTVATFGAAFDTALDELAVETYLPADLSTRRYFGARSGY</sequence>
<dbReference type="CDD" id="cd00093">
    <property type="entry name" value="HTH_XRE"/>
    <property type="match status" value="1"/>
</dbReference>
<dbReference type="PROSITE" id="PS50943">
    <property type="entry name" value="HTH_CROC1"/>
    <property type="match status" value="1"/>
</dbReference>
<accession>U5E6Q7</accession>
<dbReference type="SMART" id="SM00530">
    <property type="entry name" value="HTH_XRE"/>
    <property type="match status" value="1"/>
</dbReference>
<keyword evidence="3" id="KW-1185">Reference proteome</keyword>
<dbReference type="Pfam" id="PF17765">
    <property type="entry name" value="MLTR_LBD"/>
    <property type="match status" value="1"/>
</dbReference>
<protein>
    <submittedName>
        <fullName evidence="2">Transcriptional regulator</fullName>
    </submittedName>
</protein>
<name>U5E6Q7_NOCAS</name>
<dbReference type="InterPro" id="IPR010982">
    <property type="entry name" value="Lambda_DNA-bd_dom_sf"/>
</dbReference>
<dbReference type="GO" id="GO:0003677">
    <property type="term" value="F:DNA binding"/>
    <property type="evidence" value="ECO:0007669"/>
    <property type="project" value="InterPro"/>
</dbReference>
<dbReference type="InterPro" id="IPR001387">
    <property type="entry name" value="Cro/C1-type_HTH"/>
</dbReference>
<reference evidence="2 3" key="1">
    <citation type="journal article" date="2014" name="BMC Genomics">
        <title>Genome based analysis of type-I polyketide synthase and nonribosomal peptide synthetase gene clusters in seven strains of five representative Nocardia species.</title>
        <authorList>
            <person name="Komaki H."/>
            <person name="Ichikawa N."/>
            <person name="Hosoyama A."/>
            <person name="Takahashi-Nakaguchi A."/>
            <person name="Matsuzawa T."/>
            <person name="Suzuki K."/>
            <person name="Fujita N."/>
            <person name="Gonoi T."/>
        </authorList>
    </citation>
    <scope>NUCLEOTIDE SEQUENCE [LARGE SCALE GENOMIC DNA]</scope>
    <source>
        <strain evidence="2 3">NBRC 15531</strain>
    </source>
</reference>
<evidence type="ECO:0000313" key="3">
    <source>
        <dbReference type="Proteomes" id="UP000017048"/>
    </source>
</evidence>
<dbReference type="SUPFAM" id="SSF47413">
    <property type="entry name" value="lambda repressor-like DNA-binding domains"/>
    <property type="match status" value="1"/>
</dbReference>
<dbReference type="EMBL" id="BAFO02000013">
    <property type="protein sequence ID" value="GAD82905.1"/>
    <property type="molecule type" value="Genomic_DNA"/>
</dbReference>
<proteinExistence type="predicted"/>
<dbReference type="Proteomes" id="UP000017048">
    <property type="component" value="Unassembled WGS sequence"/>
</dbReference>
<evidence type="ECO:0000313" key="2">
    <source>
        <dbReference type="EMBL" id="GAD82905.1"/>
    </source>
</evidence>
<dbReference type="eggNOG" id="COG1396">
    <property type="taxonomic scope" value="Bacteria"/>
</dbReference>
<dbReference type="AlphaFoldDB" id="U5E6Q7"/>